<sequence>MHPQRKTLLCSYRYDPLDRLADCTPTAQASSQRFYLKDRLSTEIQGVLQHSIMQHEDQLLAQQRRQNGTSQSRLLVTDQQRSVLSILDATRFLHLAYTPYGHHVSKSCLLGFNGERPDPVTGHYVLGNGYRALNTVLMRFNSPDSWSPFGRGGLNAYGYCVGDPVNRSDPTGHSNFIMRFGKGLANLLGLRQRRPEKTPAWTTRDLFSVDATSTTQLQTSARHSTSSGSVETALTSLTEAPARYTNPYSSSPPTSGAREIPTTNRNITDIQSTVRNLHSSARRPWQLHDKPPPYSEYAPPRYDEWLKRNSTSSTEGRRPKDIRGAPENS</sequence>
<feature type="region of interest" description="Disordered" evidence="1">
    <location>
        <begin position="217"/>
        <end position="329"/>
    </location>
</feature>
<dbReference type="NCBIfam" id="TIGR03696">
    <property type="entry name" value="Rhs_assc_core"/>
    <property type="match status" value="1"/>
</dbReference>
<gene>
    <name evidence="2" type="ORF">H7995_05810</name>
</gene>
<dbReference type="AlphaFoldDB" id="A0A7X1GC48"/>
<keyword evidence="3" id="KW-1185">Reference proteome</keyword>
<dbReference type="RefSeq" id="WP_185818105.1">
    <property type="nucleotide sequence ID" value="NZ_JACMYG010000004.1"/>
</dbReference>
<dbReference type="SUPFAM" id="SSF56399">
    <property type="entry name" value="ADP-ribosylation"/>
    <property type="match status" value="1"/>
</dbReference>
<organism evidence="2 3">
    <name type="scientific">Pseudomonas kielensis</name>
    <dbReference type="NCBI Taxonomy" id="2762577"/>
    <lineage>
        <taxon>Bacteria</taxon>
        <taxon>Pseudomonadati</taxon>
        <taxon>Pseudomonadota</taxon>
        <taxon>Gammaproteobacteria</taxon>
        <taxon>Pseudomonadales</taxon>
        <taxon>Pseudomonadaceae</taxon>
        <taxon>Pseudomonas</taxon>
    </lineage>
</organism>
<proteinExistence type="predicted"/>
<dbReference type="Proteomes" id="UP000526003">
    <property type="component" value="Unassembled WGS sequence"/>
</dbReference>
<accession>A0A7X1GC48</accession>
<feature type="compositionally biased region" description="Polar residues" evidence="1">
    <location>
        <begin position="217"/>
        <end position="238"/>
    </location>
</feature>
<name>A0A7X1GC48_9PSED</name>
<feature type="compositionally biased region" description="Basic and acidic residues" evidence="1">
    <location>
        <begin position="315"/>
        <end position="329"/>
    </location>
</feature>
<feature type="compositionally biased region" description="Polar residues" evidence="1">
    <location>
        <begin position="261"/>
        <end position="279"/>
    </location>
</feature>
<dbReference type="InterPro" id="IPR022385">
    <property type="entry name" value="Rhs_assc_core"/>
</dbReference>
<protein>
    <submittedName>
        <fullName evidence="2">RHS repeat-associated core domain-containing protein</fullName>
    </submittedName>
</protein>
<dbReference type="EMBL" id="JACMYG010000004">
    <property type="protein sequence ID" value="MBC2689315.1"/>
    <property type="molecule type" value="Genomic_DNA"/>
</dbReference>
<dbReference type="Gene3D" id="2.180.10.10">
    <property type="entry name" value="RHS repeat-associated core"/>
    <property type="match status" value="1"/>
</dbReference>
<evidence type="ECO:0000313" key="2">
    <source>
        <dbReference type="EMBL" id="MBC2689315.1"/>
    </source>
</evidence>
<feature type="compositionally biased region" description="Low complexity" evidence="1">
    <location>
        <begin position="244"/>
        <end position="255"/>
    </location>
</feature>
<comment type="caution">
    <text evidence="2">The sequence shown here is derived from an EMBL/GenBank/DDBJ whole genome shotgun (WGS) entry which is preliminary data.</text>
</comment>
<evidence type="ECO:0000256" key="1">
    <source>
        <dbReference type="SAM" id="MobiDB-lite"/>
    </source>
</evidence>
<evidence type="ECO:0000313" key="3">
    <source>
        <dbReference type="Proteomes" id="UP000526003"/>
    </source>
</evidence>
<reference evidence="2 3" key="1">
    <citation type="submission" date="2020-08" db="EMBL/GenBank/DDBJ databases">
        <title>Pseudomonas sp. nov.</title>
        <authorList>
            <person name="Gieschler S."/>
            <person name="Fiedler G."/>
            <person name="Brinks E."/>
            <person name="Boehnlein C."/>
            <person name="Franz C.M.A.P."/>
            <person name="Kabisch J."/>
        </authorList>
    </citation>
    <scope>NUCLEOTIDE SEQUENCE [LARGE SCALE GENOMIC DNA]</scope>
    <source>
        <strain evidence="2 3">MBT-1</strain>
    </source>
</reference>